<evidence type="ECO:0000313" key="3">
    <source>
        <dbReference type="Proteomes" id="UP000265618"/>
    </source>
</evidence>
<feature type="region of interest" description="Disordered" evidence="1">
    <location>
        <begin position="1"/>
        <end position="53"/>
    </location>
</feature>
<feature type="compositionally biased region" description="Polar residues" evidence="1">
    <location>
        <begin position="26"/>
        <end position="52"/>
    </location>
</feature>
<proteinExistence type="predicted"/>
<sequence length="311" mass="34387">MDGGSAWEETESECESEDERGEDSDTCPSSGTVRGSDAQGNQETEALSTHVPTVSLGREGVTLGGAVPHMCPRDPLTLLDGYTHPDYSTQTDARDAVIKVLHSTLGQAKLLAEKRDLKRIGELKRAFILVWLLDQDGLLVLPQRHMCKLLRCNAATISMLFKSTPAERLEISVTQELAAELQVAAPISAADTPNTDRDGVLDDYTHPDYPTQREAREAVLTALQATLDDARQCMGRGEPTRAGEMKRAFITQWLLRQDRRPLLAQEPMTRLLRCDYRTIASLYSPAGDKTSRKAEALIGDLWVFNLECIHP</sequence>
<protein>
    <submittedName>
        <fullName evidence="2">Uncharacterized protein</fullName>
    </submittedName>
</protein>
<evidence type="ECO:0000256" key="1">
    <source>
        <dbReference type="SAM" id="MobiDB-lite"/>
    </source>
</evidence>
<feature type="compositionally biased region" description="Acidic residues" evidence="1">
    <location>
        <begin position="8"/>
        <end position="25"/>
    </location>
</feature>
<evidence type="ECO:0000313" key="2">
    <source>
        <dbReference type="EMBL" id="GCA63256.1"/>
    </source>
</evidence>
<organism evidence="2 3">
    <name type="scientific">Kipferlia bialata</name>
    <dbReference type="NCBI Taxonomy" id="797122"/>
    <lineage>
        <taxon>Eukaryota</taxon>
        <taxon>Metamonada</taxon>
        <taxon>Carpediemonas-like organisms</taxon>
        <taxon>Kipferlia</taxon>
    </lineage>
</organism>
<dbReference type="Proteomes" id="UP000265618">
    <property type="component" value="Unassembled WGS sequence"/>
</dbReference>
<dbReference type="AlphaFoldDB" id="A0A391NT90"/>
<dbReference type="EMBL" id="BDIP01002838">
    <property type="protein sequence ID" value="GCA63256.1"/>
    <property type="molecule type" value="Genomic_DNA"/>
</dbReference>
<keyword evidence="3" id="KW-1185">Reference proteome</keyword>
<reference evidence="2 3" key="1">
    <citation type="journal article" date="2018" name="PLoS ONE">
        <title>The draft genome of Kipferlia bialata reveals reductive genome evolution in fornicate parasites.</title>
        <authorList>
            <person name="Tanifuji G."/>
            <person name="Takabayashi S."/>
            <person name="Kume K."/>
            <person name="Takagi M."/>
            <person name="Nakayama T."/>
            <person name="Kamikawa R."/>
            <person name="Inagaki Y."/>
            <person name="Hashimoto T."/>
        </authorList>
    </citation>
    <scope>NUCLEOTIDE SEQUENCE [LARGE SCALE GENOMIC DNA]</scope>
    <source>
        <strain evidence="2">NY0173</strain>
    </source>
</reference>
<name>A0A391NT90_9EUKA</name>
<gene>
    <name evidence="2" type="ORF">KIPB_008841</name>
</gene>
<comment type="caution">
    <text evidence="2">The sequence shown here is derived from an EMBL/GenBank/DDBJ whole genome shotgun (WGS) entry which is preliminary data.</text>
</comment>
<accession>A0A391NT90</accession>